<feature type="signal peptide" evidence="1">
    <location>
        <begin position="1"/>
        <end position="26"/>
    </location>
</feature>
<dbReference type="Pfam" id="PF04338">
    <property type="entry name" value="DUF481"/>
    <property type="match status" value="1"/>
</dbReference>
<dbReference type="AlphaFoldDB" id="E8M322"/>
<dbReference type="eggNOG" id="COG3137">
    <property type="taxonomic scope" value="Bacteria"/>
</dbReference>
<dbReference type="EMBL" id="AEVT01000018">
    <property type="protein sequence ID" value="EGA71680.1"/>
    <property type="molecule type" value="Genomic_DNA"/>
</dbReference>
<comment type="caution">
    <text evidence="2">The sequence shown here is derived from an EMBL/GenBank/DDBJ whole genome shotgun (WGS) entry which is preliminary data.</text>
</comment>
<evidence type="ECO:0000313" key="2">
    <source>
        <dbReference type="EMBL" id="EGA71680.1"/>
    </source>
</evidence>
<sequence>MKRYPLLLSTYLSAAGLMLVPLTAISEEAELEPVETPPFTAQTKLGFIYTENTSSSLSVNSALYLSYQQESWLHKGSFESYYTDADNADDGANRYTLNAGSSYDFSEETFVRMASRFENDLYGTYRKQWILMSGLGLYLVNSDRVKTSIALGPGYRFTQRQPFDSEYPDQTNYEVIASSTIDSAFVLSEHQSLGATFDIAYGEENTHYNVKTYVKNTLMANLSLVFDLEYIYNTTVAEDQSPDEIYSTMSLTYDF</sequence>
<organism evidence="2 3">
    <name type="scientific">Vibrio sinaloensis DSM 21326</name>
    <dbReference type="NCBI Taxonomy" id="945550"/>
    <lineage>
        <taxon>Bacteria</taxon>
        <taxon>Pseudomonadati</taxon>
        <taxon>Pseudomonadota</taxon>
        <taxon>Gammaproteobacteria</taxon>
        <taxon>Vibrionales</taxon>
        <taxon>Vibrionaceae</taxon>
        <taxon>Vibrio</taxon>
        <taxon>Vibrio oreintalis group</taxon>
    </lineage>
</organism>
<dbReference type="OrthoDB" id="5867182at2"/>
<name>E8M322_PHOS4</name>
<keyword evidence="1" id="KW-0732">Signal</keyword>
<evidence type="ECO:0000313" key="3">
    <source>
        <dbReference type="Proteomes" id="UP000006228"/>
    </source>
</evidence>
<dbReference type="RefSeq" id="WP_008074394.1">
    <property type="nucleotide sequence ID" value="NZ_AEVT01000018.1"/>
</dbReference>
<protein>
    <recommendedName>
        <fullName evidence="4">Salt-induced outer membrane protein</fullName>
    </recommendedName>
</protein>
<accession>E8M322</accession>
<evidence type="ECO:0008006" key="4">
    <source>
        <dbReference type="Google" id="ProtNLM"/>
    </source>
</evidence>
<reference evidence="2 3" key="1">
    <citation type="journal article" date="2012" name="Int. J. Syst. Evol. Microbiol.">
        <title>Vibrio caribbeanicus sp. nov., isolated from the marine sponge Scleritoderma cyanea.</title>
        <authorList>
            <person name="Hoffmann M."/>
            <person name="Monday S.R."/>
            <person name="Allard M.W."/>
            <person name="Strain E.A."/>
            <person name="Whittaker P."/>
            <person name="Naum M."/>
            <person name="McCarthy P.J."/>
            <person name="Lopez J.V."/>
            <person name="Fischer M."/>
            <person name="Brown E.W."/>
        </authorList>
    </citation>
    <scope>NUCLEOTIDE SEQUENCE [LARGE SCALE GENOMIC DNA]</scope>
    <source>
        <strain evidence="3">DSMZ 21326</strain>
    </source>
</reference>
<feature type="chain" id="PRO_5003227825" description="Salt-induced outer membrane protein" evidence="1">
    <location>
        <begin position="27"/>
        <end position="255"/>
    </location>
</feature>
<gene>
    <name evidence="2" type="ORF">VISI1226_12876</name>
</gene>
<dbReference type="GeneID" id="95568194"/>
<evidence type="ECO:0000256" key="1">
    <source>
        <dbReference type="SAM" id="SignalP"/>
    </source>
</evidence>
<dbReference type="InterPro" id="IPR007433">
    <property type="entry name" value="DUF481"/>
</dbReference>
<dbReference type="Proteomes" id="UP000006228">
    <property type="component" value="Unassembled WGS sequence"/>
</dbReference>
<proteinExistence type="predicted"/>